<dbReference type="InterPro" id="IPR050238">
    <property type="entry name" value="DNA_Rep/Repair_Clamp_Loader"/>
</dbReference>
<dbReference type="Proteomes" id="UP001165481">
    <property type="component" value="Unassembled WGS sequence"/>
</dbReference>
<dbReference type="Gene3D" id="3.40.50.300">
    <property type="entry name" value="P-loop containing nucleotide triphosphate hydrolases"/>
    <property type="match status" value="1"/>
</dbReference>
<evidence type="ECO:0000313" key="2">
    <source>
        <dbReference type="Proteomes" id="UP001165481"/>
    </source>
</evidence>
<dbReference type="PANTHER" id="PTHR11669:SF8">
    <property type="entry name" value="DNA POLYMERASE III SUBUNIT DELTA"/>
    <property type="match status" value="1"/>
</dbReference>
<comment type="caution">
    <text evidence="1">The sequence shown here is derived from an EMBL/GenBank/DDBJ whole genome shotgun (WGS) entry which is preliminary data.</text>
</comment>
<dbReference type="Pfam" id="PF13177">
    <property type="entry name" value="DNA_pol3_delta2"/>
    <property type="match status" value="1"/>
</dbReference>
<name>A0ABT7IQA8_9BURK</name>
<dbReference type="RefSeq" id="WP_243376276.1">
    <property type="nucleotide sequence ID" value="NZ_JAKZJU020000001.1"/>
</dbReference>
<accession>A0ABT7IQA8</accession>
<organism evidence="1 2">
    <name type="scientific">Mesosutterella faecium</name>
    <dbReference type="NCBI Taxonomy" id="2925194"/>
    <lineage>
        <taxon>Bacteria</taxon>
        <taxon>Pseudomonadati</taxon>
        <taxon>Pseudomonadota</taxon>
        <taxon>Betaproteobacteria</taxon>
        <taxon>Burkholderiales</taxon>
        <taxon>Sutterellaceae</taxon>
        <taxon>Mesosutterella</taxon>
    </lineage>
</organism>
<keyword evidence="2" id="KW-1185">Reference proteome</keyword>
<sequence length="343" mass="37992">MKEAVFPWQTELYGRLLALRRHLPNGLIVAGPRGLGTFELVHRFAKDLLCENPRPDGSACGVCAGCRLAQAGNHPDLRYILSESEALARGLPYEPPSGAASRRKPSEDILIHEPLSLENFLTLSSHRGEHRVVLVYPADRIRPDAASVFLKMLEEPPQDLIFLLVAEDLDAILPTIRSRCLIFRALPPMRATAVKWLNEQGLPAPETALAEAGGMPLLALALARLDAKPREELASLLGAVQEGAGWVGRVIAAVPKDADQAEAVWFLQRWGWDLLAVKQGLAPRYFPRQSQVLQTLAASADAEKLFRWIHELNRLREAAGHPLNAKLSTERILFLYQGIFARR</sequence>
<protein>
    <submittedName>
        <fullName evidence="1">DNA polymerase III subunit delta</fullName>
    </submittedName>
</protein>
<reference evidence="1" key="1">
    <citation type="submission" date="2023-03" db="EMBL/GenBank/DDBJ databases">
        <title>Mesosutterella sp. nov. isolated from porcine feces.</title>
        <authorList>
            <person name="Yu S."/>
        </authorList>
    </citation>
    <scope>NUCLEOTIDE SEQUENCE</scope>
    <source>
        <strain evidence="1">AGMB02718</strain>
    </source>
</reference>
<dbReference type="InterPro" id="IPR027417">
    <property type="entry name" value="P-loop_NTPase"/>
</dbReference>
<proteinExistence type="predicted"/>
<dbReference type="EMBL" id="JAKZJU020000001">
    <property type="protein sequence ID" value="MDL2059481.1"/>
    <property type="molecule type" value="Genomic_DNA"/>
</dbReference>
<gene>
    <name evidence="1" type="ORF">MUN46_006015</name>
</gene>
<dbReference type="PANTHER" id="PTHR11669">
    <property type="entry name" value="REPLICATION FACTOR C / DNA POLYMERASE III GAMMA-TAU SUBUNIT"/>
    <property type="match status" value="1"/>
</dbReference>
<dbReference type="SUPFAM" id="SSF52540">
    <property type="entry name" value="P-loop containing nucleoside triphosphate hydrolases"/>
    <property type="match status" value="1"/>
</dbReference>
<evidence type="ECO:0000313" key="1">
    <source>
        <dbReference type="EMBL" id="MDL2059481.1"/>
    </source>
</evidence>